<dbReference type="GO" id="GO:0006567">
    <property type="term" value="P:L-threonine catabolic process"/>
    <property type="evidence" value="ECO:0007669"/>
    <property type="project" value="TreeGrafter"/>
</dbReference>
<dbReference type="CDD" id="cd01562">
    <property type="entry name" value="Thr-dehyd"/>
    <property type="match status" value="1"/>
</dbReference>
<feature type="domain" description="Tryptophan synthase beta chain-like PALP" evidence="5">
    <location>
        <begin position="19"/>
        <end position="280"/>
    </location>
</feature>
<evidence type="ECO:0000259" key="5">
    <source>
        <dbReference type="Pfam" id="PF00291"/>
    </source>
</evidence>
<dbReference type="AlphaFoldDB" id="A0A1F6CHI8"/>
<evidence type="ECO:0000313" key="7">
    <source>
        <dbReference type="Proteomes" id="UP000178606"/>
    </source>
</evidence>
<sequence length="280" mass="29734">MISLKDVKLAQVRLRGVAFRTPLIPWSGEGSDRQLYFKPESLQPVGAFKLRGAYNKIASLSGAERRRGVIAFSSGNHAQGVAYAARALGVRAVIVMPEAAPQVKRARTEALGAQIDLVSGGGEEQWRARAETLADEHGYVMVSPFNDETVIAGQATVGLEILEDLPEVGAVLAPVGGGGLLSGVAAAIKLSRPDVRVIGVEPELANDAQASFRSGQIVELPLDQTRRTIADGMRATRLGDIPFVHIRAFADDILAVSEGEIREATRRLALGARLIAEPSG</sequence>
<dbReference type="PANTHER" id="PTHR48078:SF6">
    <property type="entry name" value="L-THREONINE DEHYDRATASE CATABOLIC TDCB"/>
    <property type="match status" value="1"/>
</dbReference>
<name>A0A1F6CHI8_HANXR</name>
<gene>
    <name evidence="6" type="ORF">A3F84_25695</name>
</gene>
<evidence type="ECO:0000256" key="2">
    <source>
        <dbReference type="ARBA" id="ARBA00010869"/>
    </source>
</evidence>
<comment type="cofactor">
    <cofactor evidence="1">
        <name>pyridoxal 5'-phosphate</name>
        <dbReference type="ChEBI" id="CHEBI:597326"/>
    </cofactor>
</comment>
<proteinExistence type="inferred from homology"/>
<keyword evidence="4" id="KW-0456">Lyase</keyword>
<dbReference type="FunFam" id="3.40.50.1100:FF:000005">
    <property type="entry name" value="Threonine dehydratase catabolic"/>
    <property type="match status" value="1"/>
</dbReference>
<dbReference type="Pfam" id="PF00291">
    <property type="entry name" value="PALP"/>
    <property type="match status" value="1"/>
</dbReference>
<feature type="non-terminal residue" evidence="6">
    <location>
        <position position="280"/>
    </location>
</feature>
<dbReference type="InterPro" id="IPR000634">
    <property type="entry name" value="Ser/Thr_deHydtase_PyrdxlP-BS"/>
</dbReference>
<keyword evidence="3" id="KW-0663">Pyridoxal phosphate</keyword>
<dbReference type="SUPFAM" id="SSF53686">
    <property type="entry name" value="Tryptophan synthase beta subunit-like PLP-dependent enzymes"/>
    <property type="match status" value="1"/>
</dbReference>
<protein>
    <submittedName>
        <fullName evidence="6">Threonine dehydratase</fullName>
    </submittedName>
</protein>
<dbReference type="Proteomes" id="UP000178606">
    <property type="component" value="Unassembled WGS sequence"/>
</dbReference>
<dbReference type="Gene3D" id="3.40.50.1100">
    <property type="match status" value="2"/>
</dbReference>
<dbReference type="GO" id="GO:0030170">
    <property type="term" value="F:pyridoxal phosphate binding"/>
    <property type="evidence" value="ECO:0007669"/>
    <property type="project" value="InterPro"/>
</dbReference>
<dbReference type="InterPro" id="IPR001926">
    <property type="entry name" value="TrpB-like_PALP"/>
</dbReference>
<dbReference type="PANTHER" id="PTHR48078">
    <property type="entry name" value="THREONINE DEHYDRATASE, MITOCHONDRIAL-RELATED"/>
    <property type="match status" value="1"/>
</dbReference>
<accession>A0A1F6CHI8</accession>
<evidence type="ECO:0000313" key="6">
    <source>
        <dbReference type="EMBL" id="OGG48450.1"/>
    </source>
</evidence>
<reference evidence="6 7" key="1">
    <citation type="journal article" date="2016" name="Nat. Commun.">
        <title>Thousands of microbial genomes shed light on interconnected biogeochemical processes in an aquifer system.</title>
        <authorList>
            <person name="Anantharaman K."/>
            <person name="Brown C.T."/>
            <person name="Hug L.A."/>
            <person name="Sharon I."/>
            <person name="Castelle C.J."/>
            <person name="Probst A.J."/>
            <person name="Thomas B.C."/>
            <person name="Singh A."/>
            <person name="Wilkins M.J."/>
            <person name="Karaoz U."/>
            <person name="Brodie E.L."/>
            <person name="Williams K.H."/>
            <person name="Hubbard S.S."/>
            <person name="Banfield J.F."/>
        </authorList>
    </citation>
    <scope>NUCLEOTIDE SEQUENCE [LARGE SCALE GENOMIC DNA]</scope>
    <source>
        <strain evidence="7">RIFCSPLOWO2_12_FULL_64_10</strain>
    </source>
</reference>
<dbReference type="EMBL" id="MFKF01000248">
    <property type="protein sequence ID" value="OGG48450.1"/>
    <property type="molecule type" value="Genomic_DNA"/>
</dbReference>
<organism evidence="6 7">
    <name type="scientific">Handelsmanbacteria sp. (strain RIFCSPLOWO2_12_FULL_64_10)</name>
    <dbReference type="NCBI Taxonomy" id="1817868"/>
    <lineage>
        <taxon>Bacteria</taxon>
        <taxon>Candidatus Handelsmaniibacteriota</taxon>
    </lineage>
</organism>
<comment type="similarity">
    <text evidence="2">Belongs to the serine/threonine dehydratase family.</text>
</comment>
<dbReference type="GO" id="GO:0009097">
    <property type="term" value="P:isoleucine biosynthetic process"/>
    <property type="evidence" value="ECO:0007669"/>
    <property type="project" value="TreeGrafter"/>
</dbReference>
<dbReference type="InterPro" id="IPR050147">
    <property type="entry name" value="Ser/Thr_Dehydratase"/>
</dbReference>
<comment type="caution">
    <text evidence="6">The sequence shown here is derived from an EMBL/GenBank/DDBJ whole genome shotgun (WGS) entry which is preliminary data.</text>
</comment>
<dbReference type="GO" id="GO:0003941">
    <property type="term" value="F:L-serine ammonia-lyase activity"/>
    <property type="evidence" value="ECO:0007669"/>
    <property type="project" value="TreeGrafter"/>
</dbReference>
<evidence type="ECO:0000256" key="3">
    <source>
        <dbReference type="ARBA" id="ARBA00022898"/>
    </source>
</evidence>
<dbReference type="GO" id="GO:0006565">
    <property type="term" value="P:L-serine catabolic process"/>
    <property type="evidence" value="ECO:0007669"/>
    <property type="project" value="TreeGrafter"/>
</dbReference>
<dbReference type="GO" id="GO:0004794">
    <property type="term" value="F:threonine deaminase activity"/>
    <property type="evidence" value="ECO:0007669"/>
    <property type="project" value="TreeGrafter"/>
</dbReference>
<evidence type="ECO:0000256" key="4">
    <source>
        <dbReference type="ARBA" id="ARBA00023239"/>
    </source>
</evidence>
<dbReference type="InterPro" id="IPR036052">
    <property type="entry name" value="TrpB-like_PALP_sf"/>
</dbReference>
<dbReference type="PROSITE" id="PS00165">
    <property type="entry name" value="DEHYDRATASE_SER_THR"/>
    <property type="match status" value="1"/>
</dbReference>
<evidence type="ECO:0000256" key="1">
    <source>
        <dbReference type="ARBA" id="ARBA00001933"/>
    </source>
</evidence>